<protein>
    <submittedName>
        <fullName evidence="1">Uncharacterized protein</fullName>
    </submittedName>
</protein>
<dbReference type="Proteomes" id="UP000218554">
    <property type="component" value="Chromosome"/>
</dbReference>
<proteinExistence type="predicted"/>
<reference evidence="1 2" key="2">
    <citation type="journal article" date="2017" name="Int. J. Syst. Evol. Microbiol.">
        <title>Pseudomonas furukawaii sp. nov., a polychlorinated biphenyl-degrading bacterium isolated from biphenyl-contaminated soil in Japan.</title>
        <authorList>
            <person name="Kimura N."/>
            <person name="Watanabe T."/>
            <person name="Suenaga H."/>
            <person name="Fujihara H."/>
            <person name="Futagami T."/>
            <person name="Goto M."/>
            <person name="Hanada S."/>
            <person name="Hirose J."/>
        </authorList>
    </citation>
    <scope>NUCLEOTIDE SEQUENCE [LARGE SCALE GENOMIC DNA]</scope>
    <source>
        <strain evidence="2">DSM 10086 / NBRC 110670 / KF707</strain>
    </source>
</reference>
<dbReference type="EMBL" id="AP014862">
    <property type="protein sequence ID" value="BAU71693.1"/>
    <property type="molecule type" value="Genomic_DNA"/>
</dbReference>
<organism evidence="1 2">
    <name type="scientific">Metapseudomonas furukawaii</name>
    <name type="common">Pseudomonas furukawaii</name>
    <dbReference type="NCBI Taxonomy" id="1149133"/>
    <lineage>
        <taxon>Bacteria</taxon>
        <taxon>Pseudomonadati</taxon>
        <taxon>Pseudomonadota</taxon>
        <taxon>Gammaproteobacteria</taxon>
        <taxon>Pseudomonadales</taxon>
        <taxon>Pseudomonadaceae</taxon>
        <taxon>Metapseudomonas</taxon>
    </lineage>
</organism>
<dbReference type="AlphaFoldDB" id="A0AAD1BV02"/>
<dbReference type="KEGG" id="pfuw:KF707C_50"/>
<reference evidence="2" key="1">
    <citation type="submission" date="2015-05" db="EMBL/GenBank/DDBJ databases">
        <title>Draft genome sequencing of a biphenyl-degrading bacterium, Pseudomonas balearica KF707 (=NBRC110670).</title>
        <authorList>
            <person name="Kimura N."/>
            <person name="Hirose J."/>
            <person name="Watanabe T."/>
            <person name="Suenaga H."/>
            <person name="Fujihara H."/>
            <person name="Noguchi M."/>
            <person name="Hashimoto M."/>
            <person name="Shimodaira J."/>
            <person name="Tsuchikane K."/>
            <person name="Hosoyama A."/>
            <person name="Yamazoe A."/>
            <person name="Fujita N."/>
            <person name="Furukawa K."/>
        </authorList>
    </citation>
    <scope>NUCLEOTIDE SEQUENCE [LARGE SCALE GENOMIC DNA]</scope>
    <source>
        <strain evidence="2">DSM 10086 / NBRC 110670 / KF707</strain>
    </source>
</reference>
<keyword evidence="2" id="KW-1185">Reference proteome</keyword>
<accession>A0AAD1BV02</accession>
<evidence type="ECO:0000313" key="2">
    <source>
        <dbReference type="Proteomes" id="UP000218554"/>
    </source>
</evidence>
<name>A0AAD1BV02_METFU</name>
<evidence type="ECO:0000313" key="1">
    <source>
        <dbReference type="EMBL" id="BAU71693.1"/>
    </source>
</evidence>
<sequence length="44" mass="4801">MGIAPMILRASGRLPPASVSVTLGNQTYRIKPELPDPLVNTRIR</sequence>
<gene>
    <name evidence="1" type="ORF">KF707C_50</name>
</gene>